<dbReference type="InterPro" id="IPR050251">
    <property type="entry name" value="HpcH-HpaI_aldolase"/>
</dbReference>
<sequence>MERFRASSLFQPANFVAAIESRHDAELDERPEHLFGAYLTIPHTQVARIMAVLGFDFIFVDTLHVPTDPEKLVDIIQTINFASEGKTCALVRIQSPESEFLTYALDAGAAGIIFPQIETAAEARAAAKKVRYAYSGGDRSVSPVALLDGITNIAPPGWTAETVADRNIAVICQIESVLGIENAHAIAKTPGVNGLMIGSGDLRASLGLPCRNPPGHREHPSFYAASAKLVAAAKSCGIPLMAPAFRADPDDIAWLRDFKMLITSVDTLSIVKSHRQDLAAMRDKMIGCEHYHTNGF</sequence>
<dbReference type="PANTHER" id="PTHR30502">
    <property type="entry name" value="2-KETO-3-DEOXY-L-RHAMNONATE ALDOLASE"/>
    <property type="match status" value="1"/>
</dbReference>
<accession>A0A8H7TRF7</accession>
<dbReference type="GO" id="GO:0005737">
    <property type="term" value="C:cytoplasm"/>
    <property type="evidence" value="ECO:0007669"/>
    <property type="project" value="TreeGrafter"/>
</dbReference>
<dbReference type="Gene3D" id="3.20.20.60">
    <property type="entry name" value="Phosphoenolpyruvate-binding domains"/>
    <property type="match status" value="1"/>
</dbReference>
<evidence type="ECO:0000313" key="4">
    <source>
        <dbReference type="EMBL" id="KAF9757001.1"/>
    </source>
</evidence>
<dbReference type="InterPro" id="IPR040442">
    <property type="entry name" value="Pyrv_kinase-like_dom_sf"/>
</dbReference>
<keyword evidence="2" id="KW-0456">Lyase</keyword>
<dbReference type="EMBL" id="JADCTT010000002">
    <property type="protein sequence ID" value="KAF9757001.1"/>
    <property type="molecule type" value="Genomic_DNA"/>
</dbReference>
<reference evidence="4" key="1">
    <citation type="submission" date="2020-10" db="EMBL/GenBank/DDBJ databases">
        <title>High-Quality Genome Resource of Clonostachys rosea strain S41 by Oxford Nanopore Long-Read Sequencing.</title>
        <authorList>
            <person name="Wang H."/>
        </authorList>
    </citation>
    <scope>NUCLEOTIDE SEQUENCE</scope>
    <source>
        <strain evidence="4">S41</strain>
    </source>
</reference>
<protein>
    <recommendedName>
        <fullName evidence="3">HpcH/HpaI aldolase/citrate lyase domain-containing protein</fullName>
    </recommendedName>
</protein>
<evidence type="ECO:0000313" key="5">
    <source>
        <dbReference type="Proteomes" id="UP000616885"/>
    </source>
</evidence>
<dbReference type="InterPro" id="IPR015813">
    <property type="entry name" value="Pyrv/PenolPyrv_kinase-like_dom"/>
</dbReference>
<evidence type="ECO:0000259" key="3">
    <source>
        <dbReference type="Pfam" id="PF03328"/>
    </source>
</evidence>
<dbReference type="Proteomes" id="UP000616885">
    <property type="component" value="Unassembled WGS sequence"/>
</dbReference>
<dbReference type="GO" id="GO:0046872">
    <property type="term" value="F:metal ion binding"/>
    <property type="evidence" value="ECO:0007669"/>
    <property type="project" value="UniProtKB-KW"/>
</dbReference>
<keyword evidence="1" id="KW-0479">Metal-binding</keyword>
<dbReference type="InterPro" id="IPR005000">
    <property type="entry name" value="Aldolase/citrate-lyase_domain"/>
</dbReference>
<dbReference type="Pfam" id="PF03328">
    <property type="entry name" value="HpcH_HpaI"/>
    <property type="match status" value="1"/>
</dbReference>
<feature type="domain" description="HpcH/HpaI aldolase/citrate lyase" evidence="3">
    <location>
        <begin position="36"/>
        <end position="239"/>
    </location>
</feature>
<comment type="caution">
    <text evidence="4">The sequence shown here is derived from an EMBL/GenBank/DDBJ whole genome shotgun (WGS) entry which is preliminary data.</text>
</comment>
<dbReference type="GO" id="GO:0016832">
    <property type="term" value="F:aldehyde-lyase activity"/>
    <property type="evidence" value="ECO:0007669"/>
    <property type="project" value="TreeGrafter"/>
</dbReference>
<evidence type="ECO:0000256" key="1">
    <source>
        <dbReference type="ARBA" id="ARBA00022723"/>
    </source>
</evidence>
<dbReference type="PANTHER" id="PTHR30502:SF8">
    <property type="entry name" value="SYNTHASE, PUTATIVE-RELATED"/>
    <property type="match status" value="1"/>
</dbReference>
<gene>
    <name evidence="4" type="ORF">IM811_007945</name>
</gene>
<dbReference type="SUPFAM" id="SSF51621">
    <property type="entry name" value="Phosphoenolpyruvate/pyruvate domain"/>
    <property type="match status" value="1"/>
</dbReference>
<organism evidence="4 5">
    <name type="scientific">Bionectria ochroleuca</name>
    <name type="common">Gliocladium roseum</name>
    <dbReference type="NCBI Taxonomy" id="29856"/>
    <lineage>
        <taxon>Eukaryota</taxon>
        <taxon>Fungi</taxon>
        <taxon>Dikarya</taxon>
        <taxon>Ascomycota</taxon>
        <taxon>Pezizomycotina</taxon>
        <taxon>Sordariomycetes</taxon>
        <taxon>Hypocreomycetidae</taxon>
        <taxon>Hypocreales</taxon>
        <taxon>Bionectriaceae</taxon>
        <taxon>Clonostachys</taxon>
    </lineage>
</organism>
<name>A0A8H7TRF7_BIOOC</name>
<evidence type="ECO:0000256" key="2">
    <source>
        <dbReference type="ARBA" id="ARBA00023239"/>
    </source>
</evidence>
<proteinExistence type="predicted"/>
<dbReference type="AlphaFoldDB" id="A0A8H7TRF7"/>